<evidence type="ECO:0000256" key="1">
    <source>
        <dbReference type="ARBA" id="ARBA00011738"/>
    </source>
</evidence>
<sequence length="154" mass="16629">MQIEPITQDGLGDLALLLAAPDGQYRDLPQVVAHDDAPGHHGMAILCPQKIAEGPIQISTLERHPHSAQTFFAVSKTRWLVCLMPSQADGAPDIGEARCFVAGIGDAVCIHTNVWHAGLTVLDADARIAMMMWRSQSGEDGVVHTLETPLSFRL</sequence>
<evidence type="ECO:0000313" key="6">
    <source>
        <dbReference type="Proteomes" id="UP001220530"/>
    </source>
</evidence>
<gene>
    <name evidence="5" type="ORF">PSQ19_18670</name>
</gene>
<keyword evidence="3 5" id="KW-0456">Lyase</keyword>
<comment type="catalytic activity">
    <reaction evidence="4">
        <text>(S)-ureidoglycolate = urea + glyoxylate</text>
        <dbReference type="Rhea" id="RHEA:11304"/>
        <dbReference type="ChEBI" id="CHEBI:16199"/>
        <dbReference type="ChEBI" id="CHEBI:36655"/>
        <dbReference type="ChEBI" id="CHEBI:57296"/>
        <dbReference type="EC" id="4.3.2.3"/>
    </reaction>
</comment>
<keyword evidence="2" id="KW-0659">Purine metabolism</keyword>
<keyword evidence="6" id="KW-1185">Reference proteome</keyword>
<dbReference type="PANTHER" id="PTHR21221">
    <property type="entry name" value="UREIDOGLYCOLATE HYDROLASE"/>
    <property type="match status" value="1"/>
</dbReference>
<reference evidence="5 6" key="1">
    <citation type="submission" date="2023-02" db="EMBL/GenBank/DDBJ databases">
        <title>Devosia algicola sp. nov., isolated from the phycosphere of marine algae.</title>
        <authorList>
            <person name="Kim J.M."/>
            <person name="Lee J.K."/>
            <person name="Choi B.J."/>
            <person name="Bayburt H."/>
            <person name="Jeon C.O."/>
        </authorList>
    </citation>
    <scope>NUCLEOTIDE SEQUENCE [LARGE SCALE GENOMIC DNA]</scope>
    <source>
        <strain evidence="5 6">G20-9</strain>
    </source>
</reference>
<dbReference type="InterPro" id="IPR007247">
    <property type="entry name" value="Ureidogly_lyase"/>
</dbReference>
<dbReference type="InterPro" id="IPR024060">
    <property type="entry name" value="Ureidoglycolate_lyase_dom_sf"/>
</dbReference>
<dbReference type="CDD" id="cd20298">
    <property type="entry name" value="cupin_UAH"/>
    <property type="match status" value="1"/>
</dbReference>
<dbReference type="Gene3D" id="2.60.120.480">
    <property type="entry name" value="Ureidoglycolate hydrolase"/>
    <property type="match status" value="1"/>
</dbReference>
<protein>
    <submittedName>
        <fullName evidence="5">Ureidoglycolate lyase</fullName>
        <ecNumber evidence="5">4.3.2.3</ecNumber>
    </submittedName>
</protein>
<dbReference type="RefSeq" id="WP_282218977.1">
    <property type="nucleotide sequence ID" value="NZ_CP118246.1"/>
</dbReference>
<dbReference type="Proteomes" id="UP001220530">
    <property type="component" value="Chromosome"/>
</dbReference>
<dbReference type="GO" id="GO:0050385">
    <property type="term" value="F:ureidoglycolate lyase activity"/>
    <property type="evidence" value="ECO:0007669"/>
    <property type="project" value="UniProtKB-EC"/>
</dbReference>
<dbReference type="InterPro" id="IPR011051">
    <property type="entry name" value="RmlC_Cupin_sf"/>
</dbReference>
<accession>A0ABY7YND4</accession>
<dbReference type="PANTHER" id="PTHR21221:SF1">
    <property type="entry name" value="UREIDOGLYCOLATE LYASE"/>
    <property type="match status" value="1"/>
</dbReference>
<dbReference type="InterPro" id="IPR047233">
    <property type="entry name" value="UAH_cupin"/>
</dbReference>
<dbReference type="Pfam" id="PF04115">
    <property type="entry name" value="Ureidogly_lyase"/>
    <property type="match status" value="1"/>
</dbReference>
<comment type="subunit">
    <text evidence="1">Homodimer.</text>
</comment>
<dbReference type="EC" id="4.3.2.3" evidence="5"/>
<organism evidence="5 6">
    <name type="scientific">Devosia algicola</name>
    <dbReference type="NCBI Taxonomy" id="3026418"/>
    <lineage>
        <taxon>Bacteria</taxon>
        <taxon>Pseudomonadati</taxon>
        <taxon>Pseudomonadota</taxon>
        <taxon>Alphaproteobacteria</taxon>
        <taxon>Hyphomicrobiales</taxon>
        <taxon>Devosiaceae</taxon>
        <taxon>Devosia</taxon>
    </lineage>
</organism>
<dbReference type="SUPFAM" id="SSF51182">
    <property type="entry name" value="RmlC-like cupins"/>
    <property type="match status" value="1"/>
</dbReference>
<evidence type="ECO:0000256" key="4">
    <source>
        <dbReference type="ARBA" id="ARBA00047684"/>
    </source>
</evidence>
<name>A0ABY7YND4_9HYPH</name>
<dbReference type="EMBL" id="CP118246">
    <property type="protein sequence ID" value="WDR02575.1"/>
    <property type="molecule type" value="Genomic_DNA"/>
</dbReference>
<proteinExistence type="predicted"/>
<evidence type="ECO:0000256" key="3">
    <source>
        <dbReference type="ARBA" id="ARBA00023239"/>
    </source>
</evidence>
<evidence type="ECO:0000313" key="5">
    <source>
        <dbReference type="EMBL" id="WDR02575.1"/>
    </source>
</evidence>
<evidence type="ECO:0000256" key="2">
    <source>
        <dbReference type="ARBA" id="ARBA00022631"/>
    </source>
</evidence>